<dbReference type="AlphaFoldDB" id="A0A382E468"/>
<gene>
    <name evidence="1" type="ORF">METZ01_LOCUS197778</name>
</gene>
<name>A0A382E468_9ZZZZ</name>
<sequence>MKIERKLKYGTFGWNDETKMFSIEHKGQSIKLNKIYAFAFLRFAFSVAQRNWFRKIVKPKVKKEIICDKNIRSKEFEAEQFSLFDDKHKEVKFNDISKMSC</sequence>
<evidence type="ECO:0000313" key="1">
    <source>
        <dbReference type="EMBL" id="SVB44924.1"/>
    </source>
</evidence>
<dbReference type="EMBL" id="UINC01042373">
    <property type="protein sequence ID" value="SVB44924.1"/>
    <property type="molecule type" value="Genomic_DNA"/>
</dbReference>
<proteinExistence type="predicted"/>
<organism evidence="1">
    <name type="scientific">marine metagenome</name>
    <dbReference type="NCBI Taxonomy" id="408172"/>
    <lineage>
        <taxon>unclassified sequences</taxon>
        <taxon>metagenomes</taxon>
        <taxon>ecological metagenomes</taxon>
    </lineage>
</organism>
<reference evidence="1" key="1">
    <citation type="submission" date="2018-05" db="EMBL/GenBank/DDBJ databases">
        <authorList>
            <person name="Lanie J.A."/>
            <person name="Ng W.-L."/>
            <person name="Kazmierczak K.M."/>
            <person name="Andrzejewski T.M."/>
            <person name="Davidsen T.M."/>
            <person name="Wayne K.J."/>
            <person name="Tettelin H."/>
            <person name="Glass J.I."/>
            <person name="Rusch D."/>
            <person name="Podicherti R."/>
            <person name="Tsui H.-C.T."/>
            <person name="Winkler M.E."/>
        </authorList>
    </citation>
    <scope>NUCLEOTIDE SEQUENCE</scope>
</reference>
<protein>
    <submittedName>
        <fullName evidence="1">Uncharacterized protein</fullName>
    </submittedName>
</protein>
<accession>A0A382E468</accession>